<dbReference type="Pfam" id="PF12770">
    <property type="entry name" value="CHAT"/>
    <property type="match status" value="1"/>
</dbReference>
<keyword evidence="4" id="KW-1185">Reference proteome</keyword>
<dbReference type="SUPFAM" id="SSF51126">
    <property type="entry name" value="Pectin lyase-like"/>
    <property type="match status" value="1"/>
</dbReference>
<dbReference type="Proteomes" id="UP000034681">
    <property type="component" value="Unassembled WGS sequence"/>
</dbReference>
<comment type="caution">
    <text evidence="3">The sequence shown here is derived from an EMBL/GenBank/DDBJ whole genome shotgun (WGS) entry which is preliminary data.</text>
</comment>
<dbReference type="InterPro" id="IPR008638">
    <property type="entry name" value="FhaB/CdiA-like_TPS"/>
</dbReference>
<evidence type="ECO:0000256" key="1">
    <source>
        <dbReference type="SAM" id="MobiDB-lite"/>
    </source>
</evidence>
<dbReference type="RefSeq" id="WP_020480608.1">
    <property type="nucleotide sequence ID" value="NZ_KB235941.1"/>
</dbReference>
<gene>
    <name evidence="3" type="ORF">PROH_03145</name>
</gene>
<dbReference type="SMART" id="SM00912">
    <property type="entry name" value="Haemagg_act"/>
    <property type="match status" value="1"/>
</dbReference>
<feature type="domain" description="Filamentous haemagglutinin FhaB/tRNA nuclease CdiA-like TPS" evidence="2">
    <location>
        <begin position="38"/>
        <end position="150"/>
    </location>
</feature>
<dbReference type="NCBIfam" id="TIGR01901">
    <property type="entry name" value="adhes_NPXG"/>
    <property type="match status" value="1"/>
</dbReference>
<reference evidence="3" key="1">
    <citation type="submission" date="2012-04" db="EMBL/GenBank/DDBJ databases">
        <authorList>
            <person name="Borisov I.G."/>
            <person name="Ivanikova N.V."/>
            <person name="Pinevich A.V."/>
        </authorList>
    </citation>
    <scope>NUCLEOTIDE SEQUENCE</scope>
    <source>
        <strain evidence="3">CALU 1027</strain>
    </source>
</reference>
<proteinExistence type="predicted"/>
<organism evidence="3 4">
    <name type="scientific">Prochlorothrix hollandica PCC 9006 = CALU 1027</name>
    <dbReference type="NCBI Taxonomy" id="317619"/>
    <lineage>
        <taxon>Bacteria</taxon>
        <taxon>Bacillati</taxon>
        <taxon>Cyanobacteriota</taxon>
        <taxon>Cyanophyceae</taxon>
        <taxon>Prochlorotrichales</taxon>
        <taxon>Prochlorotrichaceae</taxon>
        <taxon>Prochlorothrix</taxon>
    </lineage>
</organism>
<name>A0A0M2PYZ3_PROHO</name>
<evidence type="ECO:0000259" key="2">
    <source>
        <dbReference type="SMART" id="SM00912"/>
    </source>
</evidence>
<dbReference type="OrthoDB" id="446317at2"/>
<dbReference type="InterPro" id="IPR011050">
    <property type="entry name" value="Pectin_lyase_fold/virulence"/>
</dbReference>
<dbReference type="Pfam" id="PF05860">
    <property type="entry name" value="TPS"/>
    <property type="match status" value="1"/>
</dbReference>
<dbReference type="InterPro" id="IPR012334">
    <property type="entry name" value="Pectin_lyas_fold"/>
</dbReference>
<dbReference type="STRING" id="317619.GCA_000332315_03885"/>
<evidence type="ECO:0000313" key="3">
    <source>
        <dbReference type="EMBL" id="KKJ01360.1"/>
    </source>
</evidence>
<dbReference type="EMBL" id="AJTX02000002">
    <property type="protein sequence ID" value="KKJ01360.1"/>
    <property type="molecule type" value="Genomic_DNA"/>
</dbReference>
<dbReference type="Gene3D" id="2.160.20.10">
    <property type="entry name" value="Single-stranded right-handed beta-helix, Pectin lyase-like"/>
    <property type="match status" value="1"/>
</dbReference>
<evidence type="ECO:0000313" key="4">
    <source>
        <dbReference type="Proteomes" id="UP000034681"/>
    </source>
</evidence>
<dbReference type="eggNOG" id="COG4995">
    <property type="taxonomic scope" value="Bacteria"/>
</dbReference>
<accession>A0A0M2PYZ3</accession>
<dbReference type="eggNOG" id="COG3210">
    <property type="taxonomic scope" value="Bacteria"/>
</dbReference>
<dbReference type="InterPro" id="IPR024983">
    <property type="entry name" value="CHAT_dom"/>
</dbReference>
<protein>
    <recommendedName>
        <fullName evidence="2">Filamentous haemagglutinin FhaB/tRNA nuclease CdiA-like TPS domain-containing protein</fullName>
    </recommendedName>
</protein>
<feature type="region of interest" description="Disordered" evidence="1">
    <location>
        <begin position="966"/>
        <end position="996"/>
    </location>
</feature>
<sequence length="1356" mass="138743">MFLNRIALLVGCGVLGASGGWGSLGQGSRPVLAQSITPATDGTGTIVTPNGNQWNISGGTSTQGNLFHSFGQFNVNSGDIANFLADPSIQNILGRVSGGDASVINGLIQVSGSGANLYLMNPAGMILGPGAQLNVGGSFIATTASALGWTGALWPGDGSGDYAALVGSPNQFLFTGGEGAIVNGGHLAVPPGQDLALVGNSVVNTGSVTALGGEVLLLSVPTAQTVTLRQPGMLLSLDLGPTVANLTQPLHALDLPGLLTHSPIGNATGLTLNPDGTVSLTGSGLALSPTAGLTLVAGSIDTNGTICGSIAALGTQVALLGADLDASGALGGGQILVGGDYKGGGSVPTAQQTLVDPQAVLRVSATEAGHGGRAIVWADDSTRFFGTIAAQGGPQGGNGGFVEVSGKNYLTFQGQVNTAAPQGLQGQLLLDPSFLRIIDSAATTGDFDAFFTGHAFTINSSDADLGSNTIFWGSIVTATSAVTLEATGDITIANISSDLITVPQALTLRSTQGSIVAEDPNDTISVGSGDDLTLTAAQNVTVGNLLTFSSSPTAPGDIVVTATSGDLTVGEISISQKSSGSGTVTLTAPSGNITFQTIDTSYKGTGSSAGGDVTISTNQGVVRGLGTLSSASTINTSSTFGTPGTINITHGGGPSNFDFVVGDSSLNGTAGEIVTDPGDPIVSGTTFAMAASGSTKTPRPEISITNINSAPSLSPTTINIGVSNSPITFTLAGLSVSDADGDTTTLEITAILQGSLTTAAGVALGVGDFISTTETLIYTPPDGTTGSGLSAFRVQAVDEHNGSPSLSTSSTSLAVYDVAATTITTTNTTETDTNFDPTCDLESCEPEPDPIGSALTLENACNSYDSGLAALDNRFASRFEQYFGLTASSGASSLASACQMLASAAGRGETPGVIYVTFSPGIGGSMASVPVWEQWTMPPLEGWADALGADFSGLAPFNSLWSGSKQLDTTADPAKAAEPAPGSTSEATAEPATFTPQPTDQLELMLLTPDRAPVFYRSNITRSQVTAMGQQLRREVSDPSNLLNKRYLAPAQRLHTWLIKPLAETLEAEEVRNLVFVLDDGIRTLPLAALHDGEDFIVEHYSVGLIPSLRLTESIHVDLQPGSQQVLAMGASLFTDQDQTPLPAVPLELSLISQELWRGPQPLLNEEFTQNHLEQGLKSDFGILHLATHAAIQPGDPSNSYLQLIDRRLPLPELRQLLLNSPSVRDLMVLSACRTALESEEAELGFAGLAFGAGVNTALASLWNVSDLGTLALMGGFYGSLGQPNPETDNPRIKADALRSAQLAMIHGQVNIDNDRLTIPGVSQGIPLPPDVSHGDNEDLSHPYFWSAFTLVGNPW</sequence>